<evidence type="ECO:0000256" key="5">
    <source>
        <dbReference type="SAM" id="Phobius"/>
    </source>
</evidence>
<dbReference type="GO" id="GO:0022857">
    <property type="term" value="F:transmembrane transporter activity"/>
    <property type="evidence" value="ECO:0007669"/>
    <property type="project" value="InterPro"/>
</dbReference>
<dbReference type="PANTHER" id="PTHR23542:SF1">
    <property type="entry name" value="MAJOR FACILITATOR SUPERFAMILY (MFS) PROFILE DOMAIN-CONTAINING PROTEIN"/>
    <property type="match status" value="1"/>
</dbReference>
<dbReference type="SUPFAM" id="SSF103473">
    <property type="entry name" value="MFS general substrate transporter"/>
    <property type="match status" value="1"/>
</dbReference>
<sequence>MTRTPAPTHADNTTMRAAYAELPALAGRAFLPIAFVARLPFSMIAIGVMLLVTDATGSIATGGIASAASALGTAVGGPTQGALADRFGQRAVLLVSVPAQTLALVALVVTVSRGEISTALVAAALAGALAPQIGPLARGRWMGMARGKPRALAAAMSYESTADEVSFVLGPALVGILSAAASPSAALLTAAAVTLVFGLAFALHPTADAARTHRLAGAVHPGSSGVRSLLPLAVPVVGMMAMGAFFGSTQAAVTAFTREAGSPDAAGLVYAVMGLGSAVTALATVALPDSLSQRGRWIAFSAGLSVLAVATAGLATGVGIAGLSVSLLLLGLFVGPVMVTIFTVGSNRAPVGRGAVAMTSLASANVVGVAAGSAVGGIAGESSGATAAFWIPALCATALLVIGVASQRRPPSGAR</sequence>
<proteinExistence type="predicted"/>
<evidence type="ECO:0000256" key="3">
    <source>
        <dbReference type="ARBA" id="ARBA00022989"/>
    </source>
</evidence>
<evidence type="ECO:0000256" key="2">
    <source>
        <dbReference type="ARBA" id="ARBA00022692"/>
    </source>
</evidence>
<dbReference type="PANTHER" id="PTHR23542">
    <property type="match status" value="1"/>
</dbReference>
<name>A0A1H1S3P9_9CELL</name>
<dbReference type="EMBL" id="LT629776">
    <property type="protein sequence ID" value="SDS42591.1"/>
    <property type="molecule type" value="Genomic_DNA"/>
</dbReference>
<dbReference type="STRING" id="545619.SAMN04489860_1524"/>
<feature type="domain" description="Major facilitator superfamily (MFS) profile" evidence="6">
    <location>
        <begin position="186"/>
        <end position="415"/>
    </location>
</feature>
<evidence type="ECO:0000313" key="7">
    <source>
        <dbReference type="EMBL" id="SDS42591.1"/>
    </source>
</evidence>
<dbReference type="Proteomes" id="UP000185663">
    <property type="component" value="Chromosome I"/>
</dbReference>
<dbReference type="InterPro" id="IPR011701">
    <property type="entry name" value="MFS"/>
</dbReference>
<reference evidence="7 8" key="1">
    <citation type="submission" date="2016-10" db="EMBL/GenBank/DDBJ databases">
        <authorList>
            <person name="de Groot N.N."/>
        </authorList>
    </citation>
    <scope>NUCLEOTIDE SEQUENCE [LARGE SCALE GENOMIC DNA]</scope>
    <source>
        <strain evidence="7 8">DSM 22126</strain>
    </source>
</reference>
<dbReference type="Pfam" id="PF07690">
    <property type="entry name" value="MFS_1"/>
    <property type="match status" value="1"/>
</dbReference>
<evidence type="ECO:0000259" key="6">
    <source>
        <dbReference type="PROSITE" id="PS50850"/>
    </source>
</evidence>
<feature type="transmembrane region" description="Helical" evidence="5">
    <location>
        <begin position="29"/>
        <end position="52"/>
    </location>
</feature>
<dbReference type="Gene3D" id="1.20.1250.20">
    <property type="entry name" value="MFS general substrate transporter like domains"/>
    <property type="match status" value="2"/>
</dbReference>
<accession>A0A1H1S3P9</accession>
<dbReference type="PROSITE" id="PS50850">
    <property type="entry name" value="MFS"/>
    <property type="match status" value="1"/>
</dbReference>
<dbReference type="InterPro" id="IPR036259">
    <property type="entry name" value="MFS_trans_sf"/>
</dbReference>
<feature type="transmembrane region" description="Helical" evidence="5">
    <location>
        <begin position="299"/>
        <end position="321"/>
    </location>
</feature>
<gene>
    <name evidence="7" type="ORF">SAMN04489860_1524</name>
</gene>
<dbReference type="GO" id="GO:0005886">
    <property type="term" value="C:plasma membrane"/>
    <property type="evidence" value="ECO:0007669"/>
    <property type="project" value="UniProtKB-SubCell"/>
</dbReference>
<feature type="transmembrane region" description="Helical" evidence="5">
    <location>
        <begin position="385"/>
        <end position="405"/>
    </location>
</feature>
<feature type="transmembrane region" description="Helical" evidence="5">
    <location>
        <begin position="267"/>
        <end position="287"/>
    </location>
</feature>
<keyword evidence="2 5" id="KW-0812">Transmembrane</keyword>
<protein>
    <submittedName>
        <fullName evidence="7">Predicted arabinose efflux permease, MFS family</fullName>
    </submittedName>
</protein>
<keyword evidence="4 5" id="KW-0472">Membrane</keyword>
<dbReference type="eggNOG" id="COG2211">
    <property type="taxonomic scope" value="Bacteria"/>
</dbReference>
<comment type="subcellular location">
    <subcellularLocation>
        <location evidence="1">Cell membrane</location>
        <topology evidence="1">Multi-pass membrane protein</topology>
    </subcellularLocation>
</comment>
<keyword evidence="8" id="KW-1185">Reference proteome</keyword>
<evidence type="ECO:0000256" key="4">
    <source>
        <dbReference type="ARBA" id="ARBA00023136"/>
    </source>
</evidence>
<dbReference type="InterPro" id="IPR020846">
    <property type="entry name" value="MFS_dom"/>
</dbReference>
<dbReference type="AlphaFoldDB" id="A0A1H1S3P9"/>
<feature type="transmembrane region" description="Helical" evidence="5">
    <location>
        <begin position="356"/>
        <end position="379"/>
    </location>
</feature>
<feature type="transmembrane region" description="Helical" evidence="5">
    <location>
        <begin position="327"/>
        <end position="344"/>
    </location>
</feature>
<evidence type="ECO:0000313" key="8">
    <source>
        <dbReference type="Proteomes" id="UP000185663"/>
    </source>
</evidence>
<organism evidence="7 8">
    <name type="scientific">Paraoerskovia marina</name>
    <dbReference type="NCBI Taxonomy" id="545619"/>
    <lineage>
        <taxon>Bacteria</taxon>
        <taxon>Bacillati</taxon>
        <taxon>Actinomycetota</taxon>
        <taxon>Actinomycetes</taxon>
        <taxon>Micrococcales</taxon>
        <taxon>Cellulomonadaceae</taxon>
        <taxon>Paraoerskovia</taxon>
    </lineage>
</organism>
<feature type="transmembrane region" description="Helical" evidence="5">
    <location>
        <begin position="58"/>
        <end position="79"/>
    </location>
</feature>
<feature type="transmembrane region" description="Helical" evidence="5">
    <location>
        <begin position="228"/>
        <end position="247"/>
    </location>
</feature>
<evidence type="ECO:0000256" key="1">
    <source>
        <dbReference type="ARBA" id="ARBA00004651"/>
    </source>
</evidence>
<feature type="transmembrane region" description="Helical" evidence="5">
    <location>
        <begin position="116"/>
        <end position="137"/>
    </location>
</feature>
<dbReference type="RefSeq" id="WP_231959141.1">
    <property type="nucleotide sequence ID" value="NZ_LT629776.1"/>
</dbReference>
<feature type="transmembrane region" description="Helical" evidence="5">
    <location>
        <begin position="91"/>
        <end position="110"/>
    </location>
</feature>
<feature type="transmembrane region" description="Helical" evidence="5">
    <location>
        <begin position="186"/>
        <end position="207"/>
    </location>
</feature>
<keyword evidence="3 5" id="KW-1133">Transmembrane helix</keyword>